<accession>A0ABW8NBV6</accession>
<keyword evidence="2" id="KW-1185">Reference proteome</keyword>
<comment type="caution">
    <text evidence="1">The sequence shown here is derived from an EMBL/GenBank/DDBJ whole genome shotgun (WGS) entry which is preliminary data.</text>
</comment>
<dbReference type="EMBL" id="JBIYEW010000003">
    <property type="protein sequence ID" value="MFK4641084.1"/>
    <property type="molecule type" value="Genomic_DNA"/>
</dbReference>
<organism evidence="1 2">
    <name type="scientific">Paenarthrobacter histidinolovorans</name>
    <dbReference type="NCBI Taxonomy" id="43664"/>
    <lineage>
        <taxon>Bacteria</taxon>
        <taxon>Bacillati</taxon>
        <taxon>Actinomycetota</taxon>
        <taxon>Actinomycetes</taxon>
        <taxon>Micrococcales</taxon>
        <taxon>Micrococcaceae</taxon>
        <taxon>Paenarthrobacter</taxon>
    </lineage>
</organism>
<sequence length="335" mass="36870">MAVFSQRYLAHGVVRKGMPQRASAISGRPIRLPEVDSTSSFGSFEGCNEARLRIMLLEMGGSRLVRESQSSVLKFGQEEKPDGQGGGRRLLWQGADPAFELSWWCGTCQLLFKRLEGATETLSLPEMQQTLNSGIDKIEDGVLDAFTSLLPEGTYVPMLLRVQPELVYPGGQGDYFSEEQVDTWGISGFWGLPEYPQTPYYRTWQAPVDASAHAYEFVVPMVPPRWNDAARVKEYAQELLDSSTPTAVAVSILDVCEPAGGTGTDHCAHWGLMHFLLDGHHKMQAAAESQRPLQLLSLLSIEGGLGKGTEAERLVQLRAQPQAARIARGPRRAPV</sequence>
<evidence type="ECO:0000313" key="2">
    <source>
        <dbReference type="Proteomes" id="UP001620520"/>
    </source>
</evidence>
<gene>
    <name evidence="1" type="ORF">ABIA52_003973</name>
</gene>
<proteinExistence type="predicted"/>
<reference evidence="1 2" key="1">
    <citation type="submission" date="2024-10" db="EMBL/GenBank/DDBJ databases">
        <title>Novel secondary metabolite-producing bacteria for plant disease control.</title>
        <authorList>
            <person name="Chevrette M."/>
        </authorList>
    </citation>
    <scope>NUCLEOTIDE SEQUENCE [LARGE SCALE GENOMIC DNA]</scope>
    <source>
        <strain evidence="1 2">J30 TE3557</strain>
    </source>
</reference>
<dbReference type="Proteomes" id="UP001620520">
    <property type="component" value="Unassembled WGS sequence"/>
</dbReference>
<protein>
    <submittedName>
        <fullName evidence="1">Uncharacterized protein</fullName>
    </submittedName>
</protein>
<evidence type="ECO:0000313" key="1">
    <source>
        <dbReference type="EMBL" id="MFK4641084.1"/>
    </source>
</evidence>
<name>A0ABW8NBV6_9MICC</name>